<dbReference type="Proteomes" id="UP000185161">
    <property type="component" value="Chromosome"/>
</dbReference>
<sequence length="72" mass="7879">MSPRDRMVAALRREQAALDELIAETELGPRNQGHFDALEERAQSIGSNIVGAFRRPQPGPKVTPGRNGGVWV</sequence>
<evidence type="ECO:0000313" key="2">
    <source>
        <dbReference type="EMBL" id="APR53351.1"/>
    </source>
</evidence>
<reference evidence="4" key="2">
    <citation type="submission" date="2016-12" db="EMBL/GenBank/DDBJ databases">
        <title>Whole genome sequencing of Sphingomonas sp. ABOJV.</title>
        <authorList>
            <person name="Conlan S."/>
            <person name="Thomas P.J."/>
            <person name="Mullikin J."/>
            <person name="Palmore T.N."/>
            <person name="Frank K.M."/>
            <person name="Segre J.A."/>
        </authorList>
    </citation>
    <scope>NUCLEOTIDE SEQUENCE [LARGE SCALE GENOMIC DNA]</scope>
    <source>
        <strain evidence="4">ABOJV</strain>
    </source>
</reference>
<dbReference type="EMBL" id="CP018820">
    <property type="protein sequence ID" value="APR53351.1"/>
    <property type="molecule type" value="Genomic_DNA"/>
</dbReference>
<accession>A0A1L6JBM9</accession>
<proteinExistence type="predicted"/>
<organism evidence="2 4">
    <name type="scientific">Sphingomonas koreensis</name>
    <dbReference type="NCBI Taxonomy" id="93064"/>
    <lineage>
        <taxon>Bacteria</taxon>
        <taxon>Pseudomonadati</taxon>
        <taxon>Pseudomonadota</taxon>
        <taxon>Alphaproteobacteria</taxon>
        <taxon>Sphingomonadales</taxon>
        <taxon>Sphingomonadaceae</taxon>
        <taxon>Sphingomonas</taxon>
    </lineage>
</organism>
<evidence type="ECO:0000313" key="5">
    <source>
        <dbReference type="Proteomes" id="UP000286681"/>
    </source>
</evidence>
<evidence type="ECO:0000256" key="1">
    <source>
        <dbReference type="SAM" id="MobiDB-lite"/>
    </source>
</evidence>
<dbReference type="STRING" id="93064.BRX40_13755"/>
<keyword evidence="4" id="KW-1185">Reference proteome</keyword>
<reference evidence="3 5" key="3">
    <citation type="submission" date="2018-07" db="EMBL/GenBank/DDBJ databases">
        <title>Genomic and Epidemiologic Investigation of an Indolent Hospital Outbreak.</title>
        <authorList>
            <person name="Johnson R.C."/>
            <person name="Deming C."/>
            <person name="Conlan S."/>
            <person name="Zellmer C.J."/>
            <person name="Michelin A.V."/>
            <person name="Lee-Lin S."/>
            <person name="Thomas P.J."/>
            <person name="Park M."/>
            <person name="Weingarten R.A."/>
            <person name="Less J."/>
            <person name="Dekker J.P."/>
            <person name="Frank K.M."/>
            <person name="Musser K.A."/>
            <person name="Mcquiston J.R."/>
            <person name="Henderson D.K."/>
            <person name="Lau A.F."/>
            <person name="Palmore T.N."/>
            <person name="Segre J.A."/>
        </authorList>
    </citation>
    <scope>NUCLEOTIDE SEQUENCE [LARGE SCALE GENOMIC DNA]</scope>
    <source>
        <strain evidence="3 5">SK-NIH.Env10_0317</strain>
    </source>
</reference>
<dbReference type="AlphaFoldDB" id="A0A1L6JBM9"/>
<evidence type="ECO:0000313" key="4">
    <source>
        <dbReference type="Proteomes" id="UP000185161"/>
    </source>
</evidence>
<reference evidence="2" key="1">
    <citation type="submission" date="2016-12" db="EMBL/GenBank/DDBJ databases">
        <title>Whole genome sequencing of Sphingomonas koreensis.</title>
        <authorList>
            <person name="Conlan S."/>
            <person name="Thomas P.J."/>
            <person name="Mullikin J."/>
            <person name="Palmore T.N."/>
            <person name="Frank K.M."/>
            <person name="Segre J.A."/>
        </authorList>
    </citation>
    <scope>NUCLEOTIDE SEQUENCE</scope>
    <source>
        <strain evidence="2">ABOJV</strain>
    </source>
</reference>
<dbReference type="KEGG" id="skr:BRX40_13755"/>
<dbReference type="EMBL" id="QQWO01000026">
    <property type="protein sequence ID" value="RSU99162.1"/>
    <property type="molecule type" value="Genomic_DNA"/>
</dbReference>
<feature type="region of interest" description="Disordered" evidence="1">
    <location>
        <begin position="50"/>
        <end position="72"/>
    </location>
</feature>
<gene>
    <name evidence="2" type="ORF">BRX40_13755</name>
    <name evidence="3" type="ORF">CA257_21155</name>
</gene>
<evidence type="ECO:0000313" key="3">
    <source>
        <dbReference type="EMBL" id="RSU99162.1"/>
    </source>
</evidence>
<name>A0A1L6JBM9_9SPHN</name>
<dbReference type="Proteomes" id="UP000286681">
    <property type="component" value="Unassembled WGS sequence"/>
</dbReference>
<protein>
    <submittedName>
        <fullName evidence="2">Uncharacterized protein</fullName>
    </submittedName>
</protein>